<gene>
    <name evidence="1" type="ORF">GWI33_014405</name>
</gene>
<evidence type="ECO:0000313" key="2">
    <source>
        <dbReference type="Proteomes" id="UP000625711"/>
    </source>
</evidence>
<dbReference type="EMBL" id="JAACXV010013673">
    <property type="protein sequence ID" value="KAF7272841.1"/>
    <property type="molecule type" value="Genomic_DNA"/>
</dbReference>
<comment type="caution">
    <text evidence="1">The sequence shown here is derived from an EMBL/GenBank/DDBJ whole genome shotgun (WGS) entry which is preliminary data.</text>
</comment>
<evidence type="ECO:0000313" key="1">
    <source>
        <dbReference type="EMBL" id="KAF7272841.1"/>
    </source>
</evidence>
<name>A0A834I541_RHYFE</name>
<dbReference type="AlphaFoldDB" id="A0A834I541"/>
<dbReference type="Proteomes" id="UP000625711">
    <property type="component" value="Unassembled WGS sequence"/>
</dbReference>
<proteinExistence type="predicted"/>
<reference evidence="1" key="1">
    <citation type="submission" date="2020-08" db="EMBL/GenBank/DDBJ databases">
        <title>Genome sequencing and assembly of the red palm weevil Rhynchophorus ferrugineus.</title>
        <authorList>
            <person name="Dias G.B."/>
            <person name="Bergman C.M."/>
            <person name="Manee M."/>
        </authorList>
    </citation>
    <scope>NUCLEOTIDE SEQUENCE</scope>
    <source>
        <strain evidence="1">AA-2017</strain>
        <tissue evidence="1">Whole larva</tissue>
    </source>
</reference>
<sequence>MEAEVRRSLPKLLITGQEKFGETSEFPIDVDINTIPGELFRTPTRKITEPHTPGACVRTKAEVNYSASATRSVPVAPSKSGEMVQMTILTERREGRRTWRREKRHRCPLKFVERDKFDGHLSGEP</sequence>
<protein>
    <submittedName>
        <fullName evidence="1">Uncharacterized protein</fullName>
    </submittedName>
</protein>
<keyword evidence="2" id="KW-1185">Reference proteome</keyword>
<accession>A0A834I541</accession>
<organism evidence="1 2">
    <name type="scientific">Rhynchophorus ferrugineus</name>
    <name type="common">Red palm weevil</name>
    <name type="synonym">Curculio ferrugineus</name>
    <dbReference type="NCBI Taxonomy" id="354439"/>
    <lineage>
        <taxon>Eukaryota</taxon>
        <taxon>Metazoa</taxon>
        <taxon>Ecdysozoa</taxon>
        <taxon>Arthropoda</taxon>
        <taxon>Hexapoda</taxon>
        <taxon>Insecta</taxon>
        <taxon>Pterygota</taxon>
        <taxon>Neoptera</taxon>
        <taxon>Endopterygota</taxon>
        <taxon>Coleoptera</taxon>
        <taxon>Polyphaga</taxon>
        <taxon>Cucujiformia</taxon>
        <taxon>Curculionidae</taxon>
        <taxon>Dryophthorinae</taxon>
        <taxon>Rhynchophorus</taxon>
    </lineage>
</organism>